<dbReference type="EMBL" id="CAESAF010000018">
    <property type="protein sequence ID" value="CAB4332748.1"/>
    <property type="molecule type" value="Genomic_DNA"/>
</dbReference>
<dbReference type="PIRSF" id="PIRSF006806">
    <property type="entry name" value="FTHF_cligase"/>
    <property type="match status" value="1"/>
</dbReference>
<dbReference type="NCBIfam" id="TIGR02727">
    <property type="entry name" value="MTHFS_bact"/>
    <property type="match status" value="1"/>
</dbReference>
<reference evidence="4" key="1">
    <citation type="submission" date="2020-05" db="EMBL/GenBank/DDBJ databases">
        <authorList>
            <person name="Chiriac C."/>
            <person name="Salcher M."/>
            <person name="Ghai R."/>
            <person name="Kavagutti S V."/>
        </authorList>
    </citation>
    <scope>NUCLEOTIDE SEQUENCE</scope>
</reference>
<protein>
    <submittedName>
        <fullName evidence="4">Unannotated protein</fullName>
    </submittedName>
</protein>
<dbReference type="AlphaFoldDB" id="A0A6J5YUY1"/>
<dbReference type="InterPro" id="IPR024185">
    <property type="entry name" value="FTHF_cligase-like_sf"/>
</dbReference>
<proteinExistence type="inferred from homology"/>
<dbReference type="SUPFAM" id="SSF100950">
    <property type="entry name" value="NagB/RpiA/CoA transferase-like"/>
    <property type="match status" value="1"/>
</dbReference>
<evidence type="ECO:0000256" key="3">
    <source>
        <dbReference type="ARBA" id="ARBA00022840"/>
    </source>
</evidence>
<keyword evidence="3" id="KW-0067">ATP-binding</keyword>
<accession>A0A6J5YUY1</accession>
<gene>
    <name evidence="4" type="ORF">UFOPK3574_00318</name>
</gene>
<sequence>MSASSEKSDLRNRYRFERRERYLDHSFNYLATSLEFTKATHIASYISYGDEPSTTDLNAQLLNNGKLLYLPRIIGDELEWVQWSGDSSQLIPSKLSKNILEPVGPAISEITKIELVIVPALRIDRSGYRLGQGGGFYDRALSKLNVWSIGLIHPDEISSEDLPRENFDIPLNAAATPDLLLRFKN</sequence>
<comment type="similarity">
    <text evidence="1">Belongs to the 5-formyltetrahydrofolate cyclo-ligase family.</text>
</comment>
<dbReference type="InterPro" id="IPR002698">
    <property type="entry name" value="FTHF_cligase"/>
</dbReference>
<dbReference type="Gene3D" id="3.40.50.10420">
    <property type="entry name" value="NagB/RpiA/CoA transferase-like"/>
    <property type="match status" value="1"/>
</dbReference>
<dbReference type="PANTHER" id="PTHR23407:SF1">
    <property type="entry name" value="5-FORMYLTETRAHYDROFOLATE CYCLO-LIGASE"/>
    <property type="match status" value="1"/>
</dbReference>
<dbReference type="PANTHER" id="PTHR23407">
    <property type="entry name" value="ATPASE INHIBITOR/5-FORMYLTETRAHYDROFOLATE CYCLO-LIGASE"/>
    <property type="match status" value="1"/>
</dbReference>
<organism evidence="4">
    <name type="scientific">freshwater metagenome</name>
    <dbReference type="NCBI Taxonomy" id="449393"/>
    <lineage>
        <taxon>unclassified sequences</taxon>
        <taxon>metagenomes</taxon>
        <taxon>ecological metagenomes</taxon>
    </lineage>
</organism>
<evidence type="ECO:0000256" key="1">
    <source>
        <dbReference type="ARBA" id="ARBA00010638"/>
    </source>
</evidence>
<dbReference type="GO" id="GO:0005524">
    <property type="term" value="F:ATP binding"/>
    <property type="evidence" value="ECO:0007669"/>
    <property type="project" value="UniProtKB-KW"/>
</dbReference>
<dbReference type="Pfam" id="PF01812">
    <property type="entry name" value="5-FTHF_cyc-lig"/>
    <property type="match status" value="1"/>
</dbReference>
<evidence type="ECO:0000313" key="4">
    <source>
        <dbReference type="EMBL" id="CAB4332748.1"/>
    </source>
</evidence>
<dbReference type="GO" id="GO:0035999">
    <property type="term" value="P:tetrahydrofolate interconversion"/>
    <property type="evidence" value="ECO:0007669"/>
    <property type="project" value="TreeGrafter"/>
</dbReference>
<keyword evidence="2" id="KW-0547">Nucleotide-binding</keyword>
<dbReference type="InterPro" id="IPR037171">
    <property type="entry name" value="NagB/RpiA_transferase-like"/>
</dbReference>
<dbReference type="GO" id="GO:0009396">
    <property type="term" value="P:folic acid-containing compound biosynthetic process"/>
    <property type="evidence" value="ECO:0007669"/>
    <property type="project" value="TreeGrafter"/>
</dbReference>
<dbReference type="GO" id="GO:0030272">
    <property type="term" value="F:5-formyltetrahydrofolate cyclo-ligase activity"/>
    <property type="evidence" value="ECO:0007669"/>
    <property type="project" value="TreeGrafter"/>
</dbReference>
<name>A0A6J5YUY1_9ZZZZ</name>
<evidence type="ECO:0000256" key="2">
    <source>
        <dbReference type="ARBA" id="ARBA00022741"/>
    </source>
</evidence>